<dbReference type="Pfam" id="PF00012">
    <property type="entry name" value="HSP70"/>
    <property type="match status" value="2"/>
</dbReference>
<accession>A0A017T7E9</accession>
<name>A0A017T7E9_9BACT</name>
<organism evidence="3 4">
    <name type="scientific">Chondromyces apiculatus DSM 436</name>
    <dbReference type="NCBI Taxonomy" id="1192034"/>
    <lineage>
        <taxon>Bacteria</taxon>
        <taxon>Pseudomonadati</taxon>
        <taxon>Myxococcota</taxon>
        <taxon>Polyangia</taxon>
        <taxon>Polyangiales</taxon>
        <taxon>Polyangiaceae</taxon>
        <taxon>Chondromyces</taxon>
    </lineage>
</organism>
<keyword evidence="3" id="KW-0346">Stress response</keyword>
<dbReference type="GO" id="GO:0005524">
    <property type="term" value="F:ATP binding"/>
    <property type="evidence" value="ECO:0007669"/>
    <property type="project" value="UniProtKB-KW"/>
</dbReference>
<dbReference type="RefSeq" id="WP_044243609.1">
    <property type="nucleotide sequence ID" value="NZ_ASRX01000030.1"/>
</dbReference>
<sequence length="427" mass="46513">MTAPFTPSIYAIDFGTSNSLLAAASADATCPPIPLDDDASDPTILRSVLFFDSENRFSCGARAISDFVAHGMQGRLIRSTKKYLPDRSFSGTQVGTRTLTIEELIGRFLRTMRERADRHFGVTVDRVLLGRPARFAGGPNEDALAEERLTRAAKIAGFREVSFCPEPVAAAHDVHLEEDRPSRILIADFGGGTSDFTVVRMHGHTLDPSGVLALGGVSIAGDALDGSLMRHKISHHFGADVTYRVPLGANVLTMPRPIVEKLCSPADMTTLQHRDVLNFLRDVKAWSLGGADRQRMDNLLCLVEDALAFRVFEAIERTKRELSDKATTTFRFDYPTVELHEEVTRGEFEAGAARAIDTIVQSLDQTVAASGVSFADIDMVCCTGGTARVPRIAAALEERFGPGKMHNLRSFHSVVQGLAERARQLAA</sequence>
<keyword evidence="1" id="KW-0547">Nucleotide-binding</keyword>
<dbReference type="GO" id="GO:0140662">
    <property type="term" value="F:ATP-dependent protein folding chaperone"/>
    <property type="evidence" value="ECO:0007669"/>
    <property type="project" value="InterPro"/>
</dbReference>
<dbReference type="eggNOG" id="COG0443">
    <property type="taxonomic scope" value="Bacteria"/>
</dbReference>
<dbReference type="Gene3D" id="3.30.420.40">
    <property type="match status" value="2"/>
</dbReference>
<gene>
    <name evidence="3" type="ORF">CAP_4206</name>
</gene>
<dbReference type="AlphaFoldDB" id="A0A017T7E9"/>
<proteinExistence type="predicted"/>
<protein>
    <submittedName>
        <fullName evidence="3">Putative heat shock protein YegD</fullName>
    </submittedName>
</protein>
<evidence type="ECO:0000256" key="1">
    <source>
        <dbReference type="ARBA" id="ARBA00022741"/>
    </source>
</evidence>
<dbReference type="STRING" id="1192034.CAP_4206"/>
<keyword evidence="4" id="KW-1185">Reference proteome</keyword>
<keyword evidence="2" id="KW-0067">ATP-binding</keyword>
<dbReference type="EMBL" id="ASRX01000030">
    <property type="protein sequence ID" value="EYF04730.1"/>
    <property type="molecule type" value="Genomic_DNA"/>
</dbReference>
<dbReference type="PANTHER" id="PTHR19375">
    <property type="entry name" value="HEAT SHOCK PROTEIN 70KDA"/>
    <property type="match status" value="1"/>
</dbReference>
<dbReference type="InterPro" id="IPR013126">
    <property type="entry name" value="Hsp_70_fam"/>
</dbReference>
<dbReference type="OrthoDB" id="9807934at2"/>
<evidence type="ECO:0000256" key="2">
    <source>
        <dbReference type="ARBA" id="ARBA00022840"/>
    </source>
</evidence>
<evidence type="ECO:0000313" key="4">
    <source>
        <dbReference type="Proteomes" id="UP000019678"/>
    </source>
</evidence>
<dbReference type="InterPro" id="IPR043129">
    <property type="entry name" value="ATPase_NBD"/>
</dbReference>
<dbReference type="SUPFAM" id="SSF53067">
    <property type="entry name" value="Actin-like ATPase domain"/>
    <property type="match status" value="2"/>
</dbReference>
<reference evidence="3 4" key="1">
    <citation type="submission" date="2013-05" db="EMBL/GenBank/DDBJ databases">
        <title>Genome assembly of Chondromyces apiculatus DSM 436.</title>
        <authorList>
            <person name="Sharma G."/>
            <person name="Khatri I."/>
            <person name="Kaur C."/>
            <person name="Mayilraj S."/>
            <person name="Subramanian S."/>
        </authorList>
    </citation>
    <scope>NUCLEOTIDE SEQUENCE [LARGE SCALE GENOMIC DNA]</scope>
    <source>
        <strain evidence="3 4">DSM 436</strain>
    </source>
</reference>
<dbReference type="Proteomes" id="UP000019678">
    <property type="component" value="Unassembled WGS sequence"/>
</dbReference>
<evidence type="ECO:0000313" key="3">
    <source>
        <dbReference type="EMBL" id="EYF04730.1"/>
    </source>
</evidence>
<comment type="caution">
    <text evidence="3">The sequence shown here is derived from an EMBL/GenBank/DDBJ whole genome shotgun (WGS) entry which is preliminary data.</text>
</comment>